<dbReference type="InterPro" id="IPR050261">
    <property type="entry name" value="FrsA_esterase"/>
</dbReference>
<dbReference type="PANTHER" id="PTHR22946">
    <property type="entry name" value="DIENELACTONE HYDROLASE DOMAIN-CONTAINING PROTEIN-RELATED"/>
    <property type="match status" value="1"/>
</dbReference>
<dbReference type="AlphaFoldDB" id="A0A383AGN0"/>
<dbReference type="EMBL" id="UINC01191887">
    <property type="protein sequence ID" value="SVE06749.1"/>
    <property type="molecule type" value="Genomic_DNA"/>
</dbReference>
<keyword evidence="1" id="KW-0378">Hydrolase</keyword>
<proteinExistence type="predicted"/>
<organism evidence="3">
    <name type="scientific">marine metagenome</name>
    <dbReference type="NCBI Taxonomy" id="408172"/>
    <lineage>
        <taxon>unclassified sequences</taxon>
        <taxon>metagenomes</taxon>
        <taxon>ecological metagenomes</taxon>
    </lineage>
</organism>
<evidence type="ECO:0000313" key="3">
    <source>
        <dbReference type="EMBL" id="SVE06749.1"/>
    </source>
</evidence>
<feature type="non-terminal residue" evidence="3">
    <location>
        <position position="1"/>
    </location>
</feature>
<dbReference type="Gene3D" id="3.40.50.1820">
    <property type="entry name" value="alpha/beta hydrolase"/>
    <property type="match status" value="1"/>
</dbReference>
<dbReference type="SUPFAM" id="SSF53474">
    <property type="entry name" value="alpha/beta-Hydrolases"/>
    <property type="match status" value="1"/>
</dbReference>
<evidence type="ECO:0000256" key="1">
    <source>
        <dbReference type="ARBA" id="ARBA00022801"/>
    </source>
</evidence>
<gene>
    <name evidence="3" type="ORF">METZ01_LOCUS459603</name>
</gene>
<dbReference type="GO" id="GO:0016788">
    <property type="term" value="F:hydrolase activity, acting on ester bonds"/>
    <property type="evidence" value="ECO:0007669"/>
    <property type="project" value="UniProtKB-ARBA"/>
</dbReference>
<evidence type="ECO:0000259" key="2">
    <source>
        <dbReference type="Pfam" id="PF01738"/>
    </source>
</evidence>
<reference evidence="3" key="1">
    <citation type="submission" date="2018-05" db="EMBL/GenBank/DDBJ databases">
        <authorList>
            <person name="Lanie J.A."/>
            <person name="Ng W.-L."/>
            <person name="Kazmierczak K.M."/>
            <person name="Andrzejewski T.M."/>
            <person name="Davidsen T.M."/>
            <person name="Wayne K.J."/>
            <person name="Tettelin H."/>
            <person name="Glass J.I."/>
            <person name="Rusch D."/>
            <person name="Podicherti R."/>
            <person name="Tsui H.-C.T."/>
            <person name="Winkler M.E."/>
        </authorList>
    </citation>
    <scope>NUCLEOTIDE SEQUENCE</scope>
</reference>
<sequence>NIAVFIGDSYTKRKITKDFWKLGLAARVLDGLNILNTLSKHKNIDKDKVGITGYSYGGMVAFFTAYPKLLDLVTNGKSFAAYMPVYPGCDVVFKDMKLVNKPMLMLHAELDDYAPTIDCINYVKKLQEHGNSVELKIYKGAYHGFIKIMKKQYLESVGNFRNCKPGYVDEEGYWFYNNKSWKNMTELETVSAIYKECGAQGVTIGGTAEQQHQAITDTVNFFKKHLNFK</sequence>
<feature type="domain" description="Dienelactone hydrolase" evidence="2">
    <location>
        <begin position="12"/>
        <end position="153"/>
    </location>
</feature>
<dbReference type="InterPro" id="IPR002925">
    <property type="entry name" value="Dienelactn_hydro"/>
</dbReference>
<name>A0A383AGN0_9ZZZZ</name>
<dbReference type="InterPro" id="IPR029058">
    <property type="entry name" value="AB_hydrolase_fold"/>
</dbReference>
<dbReference type="Pfam" id="PF01738">
    <property type="entry name" value="DLH"/>
    <property type="match status" value="1"/>
</dbReference>
<dbReference type="PANTHER" id="PTHR22946:SF9">
    <property type="entry name" value="POLYKETIDE TRANSFERASE AF380"/>
    <property type="match status" value="1"/>
</dbReference>
<accession>A0A383AGN0</accession>
<protein>
    <recommendedName>
        <fullName evidence="2">Dienelactone hydrolase domain-containing protein</fullName>
    </recommendedName>
</protein>